<dbReference type="InterPro" id="IPR013249">
    <property type="entry name" value="RNA_pol_sigma70_r4_t2"/>
</dbReference>
<evidence type="ECO:0000256" key="3">
    <source>
        <dbReference type="ARBA" id="ARBA00023082"/>
    </source>
</evidence>
<evidence type="ECO:0000259" key="5">
    <source>
        <dbReference type="Pfam" id="PF04542"/>
    </source>
</evidence>
<organism evidence="7 8">
    <name type="scientific">Parapedobacter defluvii</name>
    <dbReference type="NCBI Taxonomy" id="2045106"/>
    <lineage>
        <taxon>Bacteria</taxon>
        <taxon>Pseudomonadati</taxon>
        <taxon>Bacteroidota</taxon>
        <taxon>Sphingobacteriia</taxon>
        <taxon>Sphingobacteriales</taxon>
        <taxon>Sphingobacteriaceae</taxon>
        <taxon>Parapedobacter</taxon>
    </lineage>
</organism>
<dbReference type="NCBIfam" id="TIGR02937">
    <property type="entry name" value="sigma70-ECF"/>
    <property type="match status" value="1"/>
</dbReference>
<evidence type="ECO:0000259" key="6">
    <source>
        <dbReference type="Pfam" id="PF08281"/>
    </source>
</evidence>
<feature type="domain" description="RNA polymerase sigma factor 70 region 4 type 2" evidence="6">
    <location>
        <begin position="124"/>
        <end position="172"/>
    </location>
</feature>
<sequence>MAAGQHMEDRDLLVQLREGSHVAFQTLYHRYKMRLAGNLLRMLKSPEWVEEVLQDLFMRLWSHREQIDPERPIKAYLFRVAENLVRDMFRRAARDQRMQQHLLQAMSEAYFHVEERLISQELKEELRMAIELLPPKRREVYVLCKLEAKSYEEVSQLLHISSGTVNDHIKKANLFLRRYLAQHSELGIALLITWLSADCQF</sequence>
<protein>
    <submittedName>
        <fullName evidence="7">DNA-directed RNA polymerase sigma-70 factor</fullName>
    </submittedName>
</protein>
<comment type="caution">
    <text evidence="7">The sequence shown here is derived from an EMBL/GenBank/DDBJ whole genome shotgun (WGS) entry which is preliminary data.</text>
</comment>
<keyword evidence="7" id="KW-0240">DNA-directed RNA polymerase</keyword>
<keyword evidence="2" id="KW-0805">Transcription regulation</keyword>
<dbReference type="Pfam" id="PF08281">
    <property type="entry name" value="Sigma70_r4_2"/>
    <property type="match status" value="1"/>
</dbReference>
<evidence type="ECO:0000313" key="8">
    <source>
        <dbReference type="Proteomes" id="UP000597338"/>
    </source>
</evidence>
<dbReference type="Proteomes" id="UP000597338">
    <property type="component" value="Unassembled WGS sequence"/>
</dbReference>
<keyword evidence="3" id="KW-0731">Sigma factor</keyword>
<dbReference type="RefSeq" id="WP_188747222.1">
    <property type="nucleotide sequence ID" value="NZ_BMIK01000001.1"/>
</dbReference>
<comment type="similarity">
    <text evidence="1">Belongs to the sigma-70 factor family. ECF subfamily.</text>
</comment>
<dbReference type="Gene3D" id="1.10.10.10">
    <property type="entry name" value="Winged helix-like DNA-binding domain superfamily/Winged helix DNA-binding domain"/>
    <property type="match status" value="1"/>
</dbReference>
<keyword evidence="4" id="KW-0804">Transcription</keyword>
<dbReference type="NCBIfam" id="TIGR02985">
    <property type="entry name" value="Sig70_bacteroi1"/>
    <property type="match status" value="1"/>
</dbReference>
<dbReference type="InterPro" id="IPR013324">
    <property type="entry name" value="RNA_pol_sigma_r3/r4-like"/>
</dbReference>
<proteinExistence type="inferred from homology"/>
<dbReference type="SUPFAM" id="SSF88946">
    <property type="entry name" value="Sigma2 domain of RNA polymerase sigma factors"/>
    <property type="match status" value="1"/>
</dbReference>
<keyword evidence="8" id="KW-1185">Reference proteome</keyword>
<dbReference type="PANTHER" id="PTHR43133:SF46">
    <property type="entry name" value="RNA POLYMERASE SIGMA-70 FACTOR ECF SUBFAMILY"/>
    <property type="match status" value="1"/>
</dbReference>
<gene>
    <name evidence="7" type="ORF">GCM10011386_06120</name>
</gene>
<feature type="domain" description="RNA polymerase sigma-70 region 2" evidence="5">
    <location>
        <begin position="27"/>
        <end position="94"/>
    </location>
</feature>
<dbReference type="InterPro" id="IPR007627">
    <property type="entry name" value="RNA_pol_sigma70_r2"/>
</dbReference>
<dbReference type="GO" id="GO:0000428">
    <property type="term" value="C:DNA-directed RNA polymerase complex"/>
    <property type="evidence" value="ECO:0007669"/>
    <property type="project" value="UniProtKB-KW"/>
</dbReference>
<dbReference type="InterPro" id="IPR014284">
    <property type="entry name" value="RNA_pol_sigma-70_dom"/>
</dbReference>
<reference evidence="8" key="1">
    <citation type="journal article" date="2019" name="Int. J. Syst. Evol. Microbiol.">
        <title>The Global Catalogue of Microorganisms (GCM) 10K type strain sequencing project: providing services to taxonomists for standard genome sequencing and annotation.</title>
        <authorList>
            <consortium name="The Broad Institute Genomics Platform"/>
            <consortium name="The Broad Institute Genome Sequencing Center for Infectious Disease"/>
            <person name="Wu L."/>
            <person name="Ma J."/>
        </authorList>
    </citation>
    <scope>NUCLEOTIDE SEQUENCE [LARGE SCALE GENOMIC DNA]</scope>
    <source>
        <strain evidence="8">CGMCC 1.15342</strain>
    </source>
</reference>
<dbReference type="InterPro" id="IPR036388">
    <property type="entry name" value="WH-like_DNA-bd_sf"/>
</dbReference>
<evidence type="ECO:0000256" key="1">
    <source>
        <dbReference type="ARBA" id="ARBA00010641"/>
    </source>
</evidence>
<dbReference type="InterPro" id="IPR013325">
    <property type="entry name" value="RNA_pol_sigma_r2"/>
</dbReference>
<dbReference type="EMBL" id="BMIK01000001">
    <property type="protein sequence ID" value="GGC17069.1"/>
    <property type="molecule type" value="Genomic_DNA"/>
</dbReference>
<evidence type="ECO:0000256" key="4">
    <source>
        <dbReference type="ARBA" id="ARBA00023163"/>
    </source>
</evidence>
<dbReference type="InterPro" id="IPR014327">
    <property type="entry name" value="RNA_pol_sigma70_bacteroid"/>
</dbReference>
<evidence type="ECO:0000256" key="2">
    <source>
        <dbReference type="ARBA" id="ARBA00023015"/>
    </source>
</evidence>
<accession>A0ABQ1L0I8</accession>
<dbReference type="Pfam" id="PF04542">
    <property type="entry name" value="Sigma70_r2"/>
    <property type="match status" value="1"/>
</dbReference>
<dbReference type="SUPFAM" id="SSF88659">
    <property type="entry name" value="Sigma3 and sigma4 domains of RNA polymerase sigma factors"/>
    <property type="match status" value="1"/>
</dbReference>
<name>A0ABQ1L0I8_9SPHI</name>
<dbReference type="PANTHER" id="PTHR43133">
    <property type="entry name" value="RNA POLYMERASE ECF-TYPE SIGMA FACTO"/>
    <property type="match status" value="1"/>
</dbReference>
<evidence type="ECO:0000313" key="7">
    <source>
        <dbReference type="EMBL" id="GGC17069.1"/>
    </source>
</evidence>
<dbReference type="InterPro" id="IPR039425">
    <property type="entry name" value="RNA_pol_sigma-70-like"/>
</dbReference>
<dbReference type="Gene3D" id="1.10.1740.10">
    <property type="match status" value="1"/>
</dbReference>